<protein>
    <submittedName>
        <fullName evidence="1">Uncharacterized protein</fullName>
    </submittedName>
</protein>
<gene>
    <name evidence="1" type="ORF">VJJ49_15010</name>
</gene>
<name>A0ABU5YDF0_9FLAO</name>
<dbReference type="EMBL" id="JAYKBV010000060">
    <property type="protein sequence ID" value="MEB3041983.1"/>
    <property type="molecule type" value="Genomic_DNA"/>
</dbReference>
<organism evidence="1 2">
    <name type="scientific">Capnocytophaga gingivalis</name>
    <dbReference type="NCBI Taxonomy" id="1017"/>
    <lineage>
        <taxon>Bacteria</taxon>
        <taxon>Pseudomonadati</taxon>
        <taxon>Bacteroidota</taxon>
        <taxon>Flavobacteriia</taxon>
        <taxon>Flavobacteriales</taxon>
        <taxon>Flavobacteriaceae</taxon>
        <taxon>Capnocytophaga</taxon>
    </lineage>
</organism>
<comment type="caution">
    <text evidence="1">The sequence shown here is derived from an EMBL/GenBank/DDBJ whole genome shotgun (WGS) entry which is preliminary data.</text>
</comment>
<dbReference type="Proteomes" id="UP001324270">
    <property type="component" value="Unassembled WGS sequence"/>
</dbReference>
<accession>A0ABU5YDF0</accession>
<feature type="non-terminal residue" evidence="1">
    <location>
        <position position="164"/>
    </location>
</feature>
<dbReference type="RefSeq" id="WP_323980430.1">
    <property type="nucleotide sequence ID" value="NZ_JAYKBV010000060.1"/>
</dbReference>
<reference evidence="1 2" key="1">
    <citation type="submission" date="2023-12" db="EMBL/GenBank/DDBJ databases">
        <title>Genomic sequences of Capnocytophaga and Parvimonas strains.</title>
        <authorList>
            <person name="Watt R.M."/>
            <person name="Wang M."/>
            <person name="Yang T."/>
            <person name="Tong W.M."/>
        </authorList>
    </citation>
    <scope>NUCLEOTIDE SEQUENCE [LARGE SCALE GENOMIC DNA]</scope>
    <source>
        <strain evidence="1 2">CCUG 13156</strain>
    </source>
</reference>
<proteinExistence type="predicted"/>
<feature type="non-terminal residue" evidence="1">
    <location>
        <position position="1"/>
    </location>
</feature>
<keyword evidence="2" id="KW-1185">Reference proteome</keyword>
<sequence>DYEITLTDKDTGCTFVVPSGYRVEKAKAPRVNFFVTAGICGDTASPAPGTVDVTFRVEVEGEIGTGGYTWFVKKSGGTTYGTQTGHGASDQMTVHIPVGDVPQGTAVTFETEVTVVGTQCKTAAQLTATRPQNINAVSKVLRYMTYCNGEAQNDAQIGVTSAPT</sequence>
<evidence type="ECO:0000313" key="2">
    <source>
        <dbReference type="Proteomes" id="UP001324270"/>
    </source>
</evidence>
<evidence type="ECO:0000313" key="1">
    <source>
        <dbReference type="EMBL" id="MEB3041983.1"/>
    </source>
</evidence>